<reference evidence="4 5" key="1">
    <citation type="journal article" date="2019" name="Int. J. Syst. Evol. Microbiol.">
        <title>The Global Catalogue of Microorganisms (GCM) 10K type strain sequencing project: providing services to taxonomists for standard genome sequencing and annotation.</title>
        <authorList>
            <consortium name="The Broad Institute Genomics Platform"/>
            <consortium name="The Broad Institute Genome Sequencing Center for Infectious Disease"/>
            <person name="Wu L."/>
            <person name="Ma J."/>
        </authorList>
    </citation>
    <scope>NUCLEOTIDE SEQUENCE [LARGE SCALE GENOMIC DNA]</scope>
    <source>
        <strain evidence="4 5">CGMCC 1.15824</strain>
    </source>
</reference>
<comment type="subcellular location">
    <subcellularLocation>
        <location evidence="1">Cell envelope</location>
    </subcellularLocation>
</comment>
<feature type="compositionally biased region" description="Basic and acidic residues" evidence="2">
    <location>
        <begin position="119"/>
        <end position="130"/>
    </location>
</feature>
<gene>
    <name evidence="4" type="ORF">ACFPFO_01450</name>
</gene>
<organism evidence="4 5">
    <name type="scientific">Saliphagus infecundisoli</name>
    <dbReference type="NCBI Taxonomy" id="1849069"/>
    <lineage>
        <taxon>Archaea</taxon>
        <taxon>Methanobacteriati</taxon>
        <taxon>Methanobacteriota</taxon>
        <taxon>Stenosarchaea group</taxon>
        <taxon>Halobacteria</taxon>
        <taxon>Halobacteriales</taxon>
        <taxon>Natrialbaceae</taxon>
        <taxon>Saliphagus</taxon>
    </lineage>
</organism>
<evidence type="ECO:0000313" key="4">
    <source>
        <dbReference type="EMBL" id="MFC4986461.1"/>
    </source>
</evidence>
<dbReference type="Gene3D" id="2.60.120.260">
    <property type="entry name" value="Galactose-binding domain-like"/>
    <property type="match status" value="1"/>
</dbReference>
<dbReference type="Gene3D" id="2.70.98.70">
    <property type="match status" value="1"/>
</dbReference>
<evidence type="ECO:0000256" key="2">
    <source>
        <dbReference type="SAM" id="MobiDB-lite"/>
    </source>
</evidence>
<sequence>MSAIGGMLSAGTAVGDDHNALHAKTRPTIWTESDRENARTNVGRYDWAENRRDSAVATADRRLSRISELFGSDAASPDLESLWRFVTSQEIPRGGGFSPQRDLLESAGESSAAVAGLSADDRSRGDRDPPANDFEAYQRYGSDYFLIDDERPGTGEDREVGESRGSVGINAEDSPNTDRIWKVETPVSDPHGEGNLVLPTNDFEAYRQSGLDDLGMFDPDLADDSLLVNEEHPEMGEGWGVDDGYGWVDEDNDLGIANEEYLRWNVVAYYNHWSIWHHSSGIPSLLAGLTDAYLLTGDRTYARAGTVVLDRIADVYPGMDLTEYPMTPPGEWTDGFWNSHGGRMTGKTVGAFWESNVMRPVIRAYDAFFPAMEGDDELVSFLYGKTQEFPGLPEKDSIEKIRKNIEDGILREILPAMEASNMKSGGLSALVQAARVLDEPDGYTQEAIEWVFQPGREIFDGDVWDAEPENWYTTGGNVLAPMVDVWDRDGYNNRAGPGYNTIQISGTRQVADYLQGYDGFDGADLYGHPKLLQSLDVNVPLLLIDRFTPQIGDQHGPYTSEWIPTSIREGYRETGESLFAQVWHFDEGYTTDGIQGSIFDADPEGLGDEIDSIIEAEGPLDLPSRNLPGYGFAALKDGENHDVGTPEWEYDTSELFVKASTEVDDSFPEAIQLQAYGEREWWTFEFDVEEAGSYDLDLEALFVGTYGIYEMSVNGDSVDTIDFMADGSGREVLTYTLELPEGTNELRFDCVGKNDDSDNYLMALYSLTVTEEQEDVGDLGNEKRAFWMYYGRTGSEAGGNDHNHADALNVGVAAHDLELSPDLGYPEATGSWPKRRNWTENTISHNTVTVDVSQQDAQWVGTPRHFEGDDERVNLIDVDARHAYEQCETYRRTMATIEVDERHSYAVDFFRVAGGDDHVFSFHGQVGEATAEGVDLTPQDGGTYAGEDVPKPGYGEDSDYNQAVGSGFNYLTNVARDDDPAEAVTVDWDVEDYWDHRSDDAEGVHMRLTTFGEFDEVALADGHPPDRDGNPDSLRYALLRRQGSDLESDFVSAIEHYDGDRVVESVERVPVTGGDGNAIKVELANGRTDYVVCSFEGDTMLTVDDEFQFRGFFGVYSLEDDESEYAYVHDGRRIRPMNGAPIVQANAPAIRGTVEDFTRGMALENELEIRIAGDRRHVDRHTGFVYVDTDDSNPWQGQPDPKDPITGNGQRGRGNGVYPIEDVEVGRGNRATIDVGRRTFVRQFTDPMELEEGGYEYMVSEDDDVRIPLTAVWKRDR</sequence>
<dbReference type="AlphaFoldDB" id="A0ABD5Q9Q9"/>
<feature type="compositionally biased region" description="Basic and acidic residues" evidence="2">
    <location>
        <begin position="148"/>
        <end position="162"/>
    </location>
</feature>
<proteinExistence type="predicted"/>
<feature type="compositionally biased region" description="Low complexity" evidence="2">
    <location>
        <begin position="105"/>
        <end position="118"/>
    </location>
</feature>
<dbReference type="RefSeq" id="WP_380682405.1">
    <property type="nucleotide sequence ID" value="NZ_JBHSJG010000005.1"/>
</dbReference>
<dbReference type="InterPro" id="IPR008929">
    <property type="entry name" value="Chondroitin_lyas"/>
</dbReference>
<name>A0ABD5Q9Q9_9EURY</name>
<comment type="caution">
    <text evidence="4">The sequence shown here is derived from an EMBL/GenBank/DDBJ whole genome shotgun (WGS) entry which is preliminary data.</text>
</comment>
<dbReference type="Pfam" id="PF07940">
    <property type="entry name" value="Hepar_II_III_C"/>
    <property type="match status" value="1"/>
</dbReference>
<dbReference type="Proteomes" id="UP001595925">
    <property type="component" value="Unassembled WGS sequence"/>
</dbReference>
<keyword evidence="5" id="KW-1185">Reference proteome</keyword>
<feature type="region of interest" description="Disordered" evidence="2">
    <location>
        <begin position="90"/>
        <end position="174"/>
    </location>
</feature>
<dbReference type="SUPFAM" id="SSF48230">
    <property type="entry name" value="Chondroitin AC/alginate lyase"/>
    <property type="match status" value="1"/>
</dbReference>
<evidence type="ECO:0000259" key="3">
    <source>
        <dbReference type="Pfam" id="PF07940"/>
    </source>
</evidence>
<feature type="region of interest" description="Disordered" evidence="2">
    <location>
        <begin position="1190"/>
        <end position="1217"/>
    </location>
</feature>
<evidence type="ECO:0000256" key="1">
    <source>
        <dbReference type="ARBA" id="ARBA00004196"/>
    </source>
</evidence>
<dbReference type="EMBL" id="JBHSJG010000005">
    <property type="protein sequence ID" value="MFC4986461.1"/>
    <property type="molecule type" value="Genomic_DNA"/>
</dbReference>
<dbReference type="InterPro" id="IPR012480">
    <property type="entry name" value="Hepar_II_III_C"/>
</dbReference>
<dbReference type="Gene3D" id="1.50.10.100">
    <property type="entry name" value="Chondroitin AC/alginate lyase"/>
    <property type="match status" value="1"/>
</dbReference>
<protein>
    <submittedName>
        <fullName evidence="4">Heparinase II/III family protein</fullName>
    </submittedName>
</protein>
<accession>A0ABD5Q9Q9</accession>
<evidence type="ECO:0000313" key="5">
    <source>
        <dbReference type="Proteomes" id="UP001595925"/>
    </source>
</evidence>
<feature type="domain" description="Heparinase II/III-like C-terminal" evidence="3">
    <location>
        <begin position="799"/>
        <end position="923"/>
    </location>
</feature>